<dbReference type="HOGENOM" id="CLU_215622_0_0_2"/>
<name>L0JWP8_9EURY</name>
<dbReference type="Proteomes" id="UP000010878">
    <property type="component" value="Chromosome"/>
</dbReference>
<keyword evidence="2" id="KW-1185">Reference proteome</keyword>
<reference evidence="1 2" key="1">
    <citation type="submission" date="2012-11" db="EMBL/GenBank/DDBJ databases">
        <title>FINISHED of Natronococcus occultus SP4, DSM 3396.</title>
        <authorList>
            <consortium name="DOE Joint Genome Institute"/>
            <person name="Eisen J."/>
            <person name="Huntemann M."/>
            <person name="Wei C.-L."/>
            <person name="Han J."/>
            <person name="Detter J.C."/>
            <person name="Han C."/>
            <person name="Tapia R."/>
            <person name="Chen A."/>
            <person name="Kyrpides N."/>
            <person name="Mavromatis K."/>
            <person name="Markowitz V."/>
            <person name="Szeto E."/>
            <person name="Ivanova N."/>
            <person name="Mikhailova N."/>
            <person name="Ovchinnikova G."/>
            <person name="Pagani I."/>
            <person name="Pati A."/>
            <person name="Goodwin L."/>
            <person name="Nordberg H.P."/>
            <person name="Cantor M.N."/>
            <person name="Hua S.X."/>
            <person name="Woyke T."/>
            <person name="Eisen J."/>
            <person name="Klenk H.-P."/>
            <person name="Klenk H.-P."/>
        </authorList>
    </citation>
    <scope>NUCLEOTIDE SEQUENCE [LARGE SCALE GENOMIC DNA]</scope>
    <source>
        <strain evidence="1 2">SP4</strain>
    </source>
</reference>
<dbReference type="STRING" id="694430.Natoc_1642"/>
<sequence length="49" mass="5346">MDREIRASCPSCESGTAGEIEKHRDGAEVTATMTCGDCGNEWTRTLRRG</sequence>
<accession>L0JWP8</accession>
<evidence type="ECO:0000313" key="1">
    <source>
        <dbReference type="EMBL" id="AGB37447.1"/>
    </source>
</evidence>
<dbReference type="GeneID" id="54763862"/>
<dbReference type="RefSeq" id="WP_015320894.1">
    <property type="nucleotide sequence ID" value="NC_019974.1"/>
</dbReference>
<organism evidence="1 2">
    <name type="scientific">Natronococcus occultus SP4</name>
    <dbReference type="NCBI Taxonomy" id="694430"/>
    <lineage>
        <taxon>Archaea</taxon>
        <taxon>Methanobacteriati</taxon>
        <taxon>Methanobacteriota</taxon>
        <taxon>Stenosarchaea group</taxon>
        <taxon>Halobacteria</taxon>
        <taxon>Halobacteriales</taxon>
        <taxon>Natrialbaceae</taxon>
        <taxon>Natronococcus</taxon>
    </lineage>
</organism>
<dbReference type="OrthoDB" id="376662at2157"/>
<dbReference type="EMBL" id="CP003929">
    <property type="protein sequence ID" value="AGB37447.1"/>
    <property type="molecule type" value="Genomic_DNA"/>
</dbReference>
<dbReference type="AlphaFoldDB" id="L0JWP8"/>
<proteinExistence type="predicted"/>
<dbReference type="KEGG" id="nou:Natoc_1642"/>
<evidence type="ECO:0000313" key="2">
    <source>
        <dbReference type="Proteomes" id="UP000010878"/>
    </source>
</evidence>
<evidence type="ECO:0008006" key="3">
    <source>
        <dbReference type="Google" id="ProtNLM"/>
    </source>
</evidence>
<gene>
    <name evidence="1" type="ORF">Natoc_1642</name>
</gene>
<protein>
    <recommendedName>
        <fullName evidence="3">TFIIS-type domain-containing protein</fullName>
    </recommendedName>
</protein>
<dbReference type="eggNOG" id="arCOG14166">
    <property type="taxonomic scope" value="Archaea"/>
</dbReference>